<accession>A0ABN5I456</accession>
<sequence>MSDDVTITVRVNNQTAAGFRDVNGNLRDMQGRFAAASNDVQRSGARMSKSMLDIRASMLSLAPAAVPVAASLAPIAVQAGAAGLAIGAFGAALKPQLASLSNVSKAQDAYTESVKKYGAHSSQAAQAQLAASQTLKGMPAATQRAAVAFQQLREESTAWSDSLAKFTMAPVEKSFAVLGQVIPKLTPMVKGASTELTRLVDVAAGGVNTSAFDTLSKKVSDFSNNALKGATDKAIHFMRVLSEGNAHGPIASFFEYARAQGPAVKELLSNVAEAVSNLLQGAAQAGPGLLTLVNAFAKLVASVPASLIANLMQVYAAFKLITLAGAGVAAVGAGLATLQTRITTIATASAAATTGVGRMRAGFAALGTAAKASVVIGGLALLAIGIKKLSDEAKGAPPDVDKLTSSLKQLASTGKFTGELKKTFGDVNGLVDKIKLLNKETAKSKETAFGFRIPGLDDLADKIADSINNMSKGDKSLGALKDDFASLDKGMADLVSSGYAKQAAVDFDMVKKAALAEGHSLKEVNALFPKYIDHVADAKWEQEQATKSMGVYGAQSLAVQAKLDAQKKAASGLTQSIHALNSVYLESRGDVRAMEEAIDAATETLKKNGKTLDDNTDAGRQNNAALDAIASTTMKAMEAKYAETGSWVEALKVYDRGRSALDKATLSVSKNSTEAKKLADQILRTPNKTALIKGDIKDLTQKIADAKGKLKNAPSSKTAHIKGEIRDLQRKVAAAKAELLGIKGRSVTVQVRTAGIGAAAAAIAGLGGIPVLARGGRVRGYAGGGNIQHFPNGGYVQGPGTATSDSVYATFGSGADAAVSNTEYVIQSKAVRKYGVAMLDALNEGQLKIARLAKGGLTQGEKDARGTLRGQFGISTFGRAAGYQRTPFEKNLGAPTDIHSLVSSLNEAAGNIRRATSGRTESRLLRQLDSVGKGLIKYEKQLTSVNKALEGAKGKLNDLKSSASQLSSSVRSNILGSANITRGAQGDAPLTVASIMGSATASRDKAKAFADALKQLQKKGLDKGLIEDIASAGVEGGGLETAGALMSASSSEIKSLNTLRSQTATYAKQAGGTASDAVYGAAIKAQEAYVKNLTKQQDKLEKTMANLAKTMERAISKAIGKKAAGGIVGAAASGGVRSNLTWVGEHGAELLDLPAGSRVWSNPDSRRKAAAPWASMLNTPRGGGVRRTATPVGGGQGGGGWEGRPIVVQMQLGGRDLGEVIIDPLRKSIRHRGGNVQAALGSY</sequence>
<protein>
    <submittedName>
        <fullName evidence="2">Phage tail protein</fullName>
    </submittedName>
</protein>
<evidence type="ECO:0000313" key="2">
    <source>
        <dbReference type="EMBL" id="AVH57781.1"/>
    </source>
</evidence>
<dbReference type="RefSeq" id="WP_099506336.1">
    <property type="nucleotide sequence ID" value="NZ_CP026652.1"/>
</dbReference>
<evidence type="ECO:0000256" key="1">
    <source>
        <dbReference type="SAM" id="Coils"/>
    </source>
</evidence>
<feature type="coiled-coil region" evidence="1">
    <location>
        <begin position="1083"/>
        <end position="1117"/>
    </location>
</feature>
<proteinExistence type="predicted"/>
<organism evidence="2 3">
    <name type="scientific">Streptomyces dengpaensis</name>
    <dbReference type="NCBI Taxonomy" id="2049881"/>
    <lineage>
        <taxon>Bacteria</taxon>
        <taxon>Bacillati</taxon>
        <taxon>Actinomycetota</taxon>
        <taxon>Actinomycetes</taxon>
        <taxon>Kitasatosporales</taxon>
        <taxon>Streptomycetaceae</taxon>
        <taxon>Streptomyces</taxon>
    </lineage>
</organism>
<reference evidence="2 3" key="1">
    <citation type="submission" date="2018-02" db="EMBL/GenBank/DDBJ databases">
        <title>Complete genome sequence of Streptomyces dengpaensis, the producer of angucyclines.</title>
        <authorList>
            <person name="Yumei L."/>
        </authorList>
    </citation>
    <scope>NUCLEOTIDE SEQUENCE [LARGE SCALE GENOMIC DNA]</scope>
    <source>
        <strain evidence="2 3">XZHG99</strain>
    </source>
</reference>
<dbReference type="EMBL" id="CP026652">
    <property type="protein sequence ID" value="AVH57781.1"/>
    <property type="molecule type" value="Genomic_DNA"/>
</dbReference>
<evidence type="ECO:0000313" key="3">
    <source>
        <dbReference type="Proteomes" id="UP000238413"/>
    </source>
</evidence>
<name>A0ABN5I456_9ACTN</name>
<dbReference type="Proteomes" id="UP000238413">
    <property type="component" value="Chromosome"/>
</dbReference>
<keyword evidence="1" id="KW-0175">Coiled coil</keyword>
<gene>
    <name evidence="2" type="ORF">C4B68_20655</name>
</gene>
<feature type="coiled-coil region" evidence="1">
    <location>
        <begin position="718"/>
        <end position="745"/>
    </location>
</feature>
<keyword evidence="3" id="KW-1185">Reference proteome</keyword>